<evidence type="ECO:0000313" key="2">
    <source>
        <dbReference type="EMBL" id="ETO07361.1"/>
    </source>
</evidence>
<dbReference type="OrthoDB" id="10022108at2759"/>
<proteinExistence type="predicted"/>
<comment type="caution">
    <text evidence="2">The sequence shown here is derived from an EMBL/GenBank/DDBJ whole genome shotgun (WGS) entry which is preliminary data.</text>
</comment>
<dbReference type="AlphaFoldDB" id="X6M195"/>
<name>X6M195_RETFI</name>
<organism evidence="2 3">
    <name type="scientific">Reticulomyxa filosa</name>
    <dbReference type="NCBI Taxonomy" id="46433"/>
    <lineage>
        <taxon>Eukaryota</taxon>
        <taxon>Sar</taxon>
        <taxon>Rhizaria</taxon>
        <taxon>Retaria</taxon>
        <taxon>Foraminifera</taxon>
        <taxon>Monothalamids</taxon>
        <taxon>Reticulomyxidae</taxon>
        <taxon>Reticulomyxa</taxon>
    </lineage>
</organism>
<evidence type="ECO:0000256" key="1">
    <source>
        <dbReference type="SAM" id="MobiDB-lite"/>
    </source>
</evidence>
<sequence length="166" mass="19880">TIVKVELFDKGKSRPKSHFKQCRKCYRLNHIVQRSAKYVSIADWRAKNYHYIDAAKEQRLNGNENKNGLRKPKKKTNRKKNKRKINNDQEIYIPDTLQVNLEQVDIKKKYVATFIIIFNLLKSFFGRKLKLDKSRYSSIYQVLKLILKMVFEESYFIETLEESLEN</sequence>
<gene>
    <name evidence="2" type="ORF">RFI_30031</name>
</gene>
<protein>
    <submittedName>
        <fullName evidence="2">Uncharacterized protein</fullName>
    </submittedName>
</protein>
<feature type="non-terminal residue" evidence="2">
    <location>
        <position position="1"/>
    </location>
</feature>
<reference evidence="2 3" key="1">
    <citation type="journal article" date="2013" name="Curr. Biol.">
        <title>The Genome of the Foraminiferan Reticulomyxa filosa.</title>
        <authorList>
            <person name="Glockner G."/>
            <person name="Hulsmann N."/>
            <person name="Schleicher M."/>
            <person name="Noegel A.A."/>
            <person name="Eichinger L."/>
            <person name="Gallinger C."/>
            <person name="Pawlowski J."/>
            <person name="Sierra R."/>
            <person name="Euteneuer U."/>
            <person name="Pillet L."/>
            <person name="Moustafa A."/>
            <person name="Platzer M."/>
            <person name="Groth M."/>
            <person name="Szafranski K."/>
            <person name="Schliwa M."/>
        </authorList>
    </citation>
    <scope>NUCLEOTIDE SEQUENCE [LARGE SCALE GENOMIC DNA]</scope>
</reference>
<dbReference type="EMBL" id="ASPP01026229">
    <property type="protein sequence ID" value="ETO07361.1"/>
    <property type="molecule type" value="Genomic_DNA"/>
</dbReference>
<accession>X6M195</accession>
<feature type="compositionally biased region" description="Basic residues" evidence="1">
    <location>
        <begin position="68"/>
        <end position="84"/>
    </location>
</feature>
<keyword evidence="3" id="KW-1185">Reference proteome</keyword>
<feature type="region of interest" description="Disordered" evidence="1">
    <location>
        <begin position="62"/>
        <end position="85"/>
    </location>
</feature>
<dbReference type="Proteomes" id="UP000023152">
    <property type="component" value="Unassembled WGS sequence"/>
</dbReference>
<evidence type="ECO:0000313" key="3">
    <source>
        <dbReference type="Proteomes" id="UP000023152"/>
    </source>
</evidence>